<feature type="domain" description="C2" evidence="2">
    <location>
        <begin position="875"/>
        <end position="994"/>
    </location>
</feature>
<dbReference type="GeneID" id="92184435"/>
<dbReference type="EMBL" id="JBCAWK010000015">
    <property type="protein sequence ID" value="KAK8843517.1"/>
    <property type="molecule type" value="Genomic_DNA"/>
</dbReference>
<dbReference type="PANTHER" id="PTHR47263">
    <property type="entry name" value="ADENYLATE CYCLASE ACTIVATION PROTEIN GIT1"/>
    <property type="match status" value="1"/>
</dbReference>
<comment type="caution">
    <text evidence="5">The sequence shown here is derived from an EMBL/GenBank/DDBJ whole genome shotgun (WGS) entry which is preliminary data.</text>
</comment>
<feature type="region of interest" description="Disordered" evidence="1">
    <location>
        <begin position="307"/>
        <end position="360"/>
    </location>
</feature>
<dbReference type="PROSITE" id="PS51259">
    <property type="entry name" value="MHD2"/>
    <property type="match status" value="1"/>
</dbReference>
<evidence type="ECO:0000259" key="4">
    <source>
        <dbReference type="PROSITE" id="PS51259"/>
    </source>
</evidence>
<dbReference type="InterPro" id="IPR014770">
    <property type="entry name" value="Munc13_1"/>
</dbReference>
<feature type="domain" description="MHD1" evidence="3">
    <location>
        <begin position="722"/>
        <end position="840"/>
    </location>
</feature>
<dbReference type="InterPro" id="IPR000008">
    <property type="entry name" value="C2_dom"/>
</dbReference>
<evidence type="ECO:0008006" key="7">
    <source>
        <dbReference type="Google" id="ProtNLM"/>
    </source>
</evidence>
<reference evidence="5 6" key="1">
    <citation type="journal article" date="2024" name="bioRxiv">
        <title>Comparative genomics of Cryptococcus and Kwoniella reveals pathogenesis evolution and contrasting karyotype dynamics via intercentromeric recombination or chromosome fusion.</title>
        <authorList>
            <person name="Coelho M.A."/>
            <person name="David-Palma M."/>
            <person name="Shea T."/>
            <person name="Bowers K."/>
            <person name="McGinley-Smith S."/>
            <person name="Mohammad A.W."/>
            <person name="Gnirke A."/>
            <person name="Yurkov A.M."/>
            <person name="Nowrousian M."/>
            <person name="Sun S."/>
            <person name="Cuomo C.A."/>
            <person name="Heitman J."/>
        </authorList>
    </citation>
    <scope>NUCLEOTIDE SEQUENCE [LARGE SCALE GENOMIC DNA]</scope>
    <source>
        <strain evidence="5 6">CBS 13917</strain>
    </source>
</reference>
<dbReference type="KEGG" id="kne:92184435"/>
<dbReference type="Gene3D" id="2.60.40.150">
    <property type="entry name" value="C2 domain"/>
    <property type="match status" value="1"/>
</dbReference>
<keyword evidence="6" id="KW-1185">Reference proteome</keyword>
<dbReference type="InterPro" id="IPR014772">
    <property type="entry name" value="Munc13_dom-2"/>
</dbReference>
<organism evidence="5 6">
    <name type="scientific">Kwoniella newhampshirensis</name>
    <dbReference type="NCBI Taxonomy" id="1651941"/>
    <lineage>
        <taxon>Eukaryota</taxon>
        <taxon>Fungi</taxon>
        <taxon>Dikarya</taxon>
        <taxon>Basidiomycota</taxon>
        <taxon>Agaricomycotina</taxon>
        <taxon>Tremellomycetes</taxon>
        <taxon>Tremellales</taxon>
        <taxon>Cryptococcaceae</taxon>
        <taxon>Kwoniella</taxon>
    </lineage>
</organism>
<protein>
    <recommendedName>
        <fullName evidence="7">Cytoplasmic protein</fullName>
    </recommendedName>
</protein>
<feature type="compositionally biased region" description="Polar residues" evidence="1">
    <location>
        <begin position="317"/>
        <end position="331"/>
    </location>
</feature>
<feature type="region of interest" description="Disordered" evidence="1">
    <location>
        <begin position="1"/>
        <end position="28"/>
    </location>
</feature>
<feature type="compositionally biased region" description="Low complexity" evidence="1">
    <location>
        <begin position="17"/>
        <end position="28"/>
    </location>
</feature>
<dbReference type="AlphaFoldDB" id="A0AAW0YSL7"/>
<evidence type="ECO:0000256" key="1">
    <source>
        <dbReference type="SAM" id="MobiDB-lite"/>
    </source>
</evidence>
<feature type="domain" description="MHD2" evidence="4">
    <location>
        <begin position="1030"/>
        <end position="1147"/>
    </location>
</feature>
<dbReference type="Proteomes" id="UP001388673">
    <property type="component" value="Unassembled WGS sequence"/>
</dbReference>
<accession>A0AAW0YSL7</accession>
<dbReference type="InterPro" id="IPR052811">
    <property type="entry name" value="Glucose_resp_signaling"/>
</dbReference>
<dbReference type="InterPro" id="IPR035892">
    <property type="entry name" value="C2_domain_sf"/>
</dbReference>
<evidence type="ECO:0000259" key="2">
    <source>
        <dbReference type="PROSITE" id="PS50004"/>
    </source>
</evidence>
<feature type="compositionally biased region" description="Polar residues" evidence="1">
    <location>
        <begin position="141"/>
        <end position="157"/>
    </location>
</feature>
<dbReference type="PROSITE" id="PS50004">
    <property type="entry name" value="C2"/>
    <property type="match status" value="1"/>
</dbReference>
<feature type="region of interest" description="Disordered" evidence="1">
    <location>
        <begin position="441"/>
        <end position="468"/>
    </location>
</feature>
<feature type="compositionally biased region" description="Pro residues" evidence="1">
    <location>
        <begin position="122"/>
        <end position="131"/>
    </location>
</feature>
<sequence>MQSHRGNQPTPPPLPRNPSRTHSSSTISTIQTSYTANSNLMPPSPHGNGALLASPTSITMGLRSASFSGASNGGVSGGDEVDKLGYLYSLRVAVLHHHLMLPPPPKLHRMSSASSFGSASTPPIPPLPSPPLTGTSPNGSRFTFSSLYPSPNGNTPKTPEMATPPTPARRKSSGFGLSMGKHKSDAESVKLPKEYLAEFWGTLASEEGDQGWKTAVGSFLSLIKKGTKTPSGLNLREVPTLLEAFTASVPAPGPGSAPVHVHQSHLLQLLYNSLPRSSYFSPIARPQTEKDRDLLFRLRAEVQSYMLAPSPDPGADVSSNGLASPTSSTPKRSPIGMGRRASSTHSVEGIKRKPSPVWEGDSNEMIDTVASVWGVRKDVLDRDVLDIKGSKSVEQMYLTDLKRAMSALSAQPPPLTPSQKNRQVYLAQALSELLKDFPDLAAPTSPNEYNSSALSPTSAYGSDTTGSSFFTPPRTVEIFGRLAQRAGEAGHNSRTRDLVERCREIWGISSRREKEKEMEGLLQRWGDSIGTKDEVPLARIIADGVRLLSFGMREGDPLPPVLAELQGNLLSLATTSLPTIFPTTSGPPPSPPPSLLVIFNAASELFASQIETVKALENATDELKGAAIGEYVEAVEHLTGGIGQADDGLRHIGESGKDSMVEGFEKVAMWMEKEISGVKKVWGKGLGSSLNPAAIIISRQLPLFLAELQVLDKPRGAASDVFTLYETTGKLLDYWEDLCPDQEHAFELDAFFEPHVEAWLRENEANNVHDWVSRSVGMDSWVPEGANKHSQSVIDLFEFMRGSAQVILHELPLSEYKRAIYLIDYSKASTPTSEIQNKLGSKAGSWLAKDMGAAQVSLEDLVFAMEAEETARIVKEHKLNGALPDKATRHVFTIIVLRGDSLLGRGLSKAADSFVTVVDKETGERLIKTRTVLGAEDPRWEQSFEISVGAVKILELQAYDRQLVGKHDLIGVSTFKLDPRAFANVPIRDVVLPLSPRGTVHVRISMEGGEQHDVQYHLSVASRALERSATDMSREIVDKMGEFIKAQLSVTTLQTLTKPLRDKKKAKTVLTEQDIEQGLGPLFDYLNENEVDVVFKWLQLIKAFYNASEGGVEHGVPLSSLQAGPYKDIIMLGQYMDLPTPTLKERCSAAVRAAGKSNTNGGVVGGMRGLRLDDSGGKEDNSERMAEVLLRIARTRPDTGDFLAHEIATLTKSRVDKQAGVL</sequence>
<dbReference type="SUPFAM" id="SSF49562">
    <property type="entry name" value="C2 domain (Calcium/lipid-binding domain, CaLB)"/>
    <property type="match status" value="1"/>
</dbReference>
<evidence type="ECO:0000259" key="3">
    <source>
        <dbReference type="PROSITE" id="PS51258"/>
    </source>
</evidence>
<dbReference type="Pfam" id="PF00168">
    <property type="entry name" value="C2"/>
    <property type="match status" value="1"/>
</dbReference>
<proteinExistence type="predicted"/>
<evidence type="ECO:0000313" key="6">
    <source>
        <dbReference type="Proteomes" id="UP001388673"/>
    </source>
</evidence>
<dbReference type="PROSITE" id="PS51258">
    <property type="entry name" value="MHD1"/>
    <property type="match status" value="1"/>
</dbReference>
<feature type="compositionally biased region" description="Polar residues" evidence="1">
    <location>
        <begin position="444"/>
        <end position="468"/>
    </location>
</feature>
<feature type="compositionally biased region" description="Low complexity" evidence="1">
    <location>
        <begin position="111"/>
        <end position="121"/>
    </location>
</feature>
<dbReference type="SMART" id="SM00239">
    <property type="entry name" value="C2"/>
    <property type="match status" value="1"/>
</dbReference>
<dbReference type="Gene3D" id="1.10.357.50">
    <property type="match status" value="1"/>
</dbReference>
<feature type="region of interest" description="Disordered" evidence="1">
    <location>
        <begin position="106"/>
        <end position="183"/>
    </location>
</feature>
<name>A0AAW0YSL7_9TREE</name>
<evidence type="ECO:0000313" key="5">
    <source>
        <dbReference type="EMBL" id="KAK8843517.1"/>
    </source>
</evidence>
<dbReference type="RefSeq" id="XP_066799465.1">
    <property type="nucleotide sequence ID" value="XM_066950250.1"/>
</dbReference>
<dbReference type="PANTHER" id="PTHR47263:SF1">
    <property type="entry name" value="C2 DOMAIN PROTEIN (AFU_ORTHOLOGUE AFUA_7G02350)"/>
    <property type="match status" value="1"/>
</dbReference>
<gene>
    <name evidence="5" type="ORF">IAR55_007177</name>
</gene>